<evidence type="ECO:0000313" key="3">
    <source>
        <dbReference type="Proteomes" id="UP001054945"/>
    </source>
</evidence>
<proteinExistence type="predicted"/>
<reference evidence="2 3" key="1">
    <citation type="submission" date="2021-06" db="EMBL/GenBank/DDBJ databases">
        <title>Caerostris extrusa draft genome.</title>
        <authorList>
            <person name="Kono N."/>
            <person name="Arakawa K."/>
        </authorList>
    </citation>
    <scope>NUCLEOTIDE SEQUENCE [LARGE SCALE GENOMIC DNA]</scope>
</reference>
<dbReference type="Proteomes" id="UP001054945">
    <property type="component" value="Unassembled WGS sequence"/>
</dbReference>
<sequence>MIELTKRLLINSVCTSRRFPPHVHSSAYFFHLRYSATTRIVGTCWQEGQPMQQRANVMNTAGPSASKDWESHHQDSAAGHHLPTPPRHPPALTGTTSDHSPSPARCIVRLMSM</sequence>
<feature type="region of interest" description="Disordered" evidence="1">
    <location>
        <begin position="59"/>
        <end position="104"/>
    </location>
</feature>
<evidence type="ECO:0000313" key="2">
    <source>
        <dbReference type="EMBL" id="GIY62103.1"/>
    </source>
</evidence>
<name>A0AAV4UWS9_CAEEX</name>
<evidence type="ECO:0000256" key="1">
    <source>
        <dbReference type="SAM" id="MobiDB-lite"/>
    </source>
</evidence>
<gene>
    <name evidence="2" type="ORF">CEXT_312301</name>
</gene>
<organism evidence="2 3">
    <name type="scientific">Caerostris extrusa</name>
    <name type="common">Bark spider</name>
    <name type="synonym">Caerostris bankana</name>
    <dbReference type="NCBI Taxonomy" id="172846"/>
    <lineage>
        <taxon>Eukaryota</taxon>
        <taxon>Metazoa</taxon>
        <taxon>Ecdysozoa</taxon>
        <taxon>Arthropoda</taxon>
        <taxon>Chelicerata</taxon>
        <taxon>Arachnida</taxon>
        <taxon>Araneae</taxon>
        <taxon>Araneomorphae</taxon>
        <taxon>Entelegynae</taxon>
        <taxon>Araneoidea</taxon>
        <taxon>Araneidae</taxon>
        <taxon>Caerostris</taxon>
    </lineage>
</organism>
<protein>
    <submittedName>
        <fullName evidence="2">Uncharacterized protein</fullName>
    </submittedName>
</protein>
<dbReference type="EMBL" id="BPLR01013575">
    <property type="protein sequence ID" value="GIY62103.1"/>
    <property type="molecule type" value="Genomic_DNA"/>
</dbReference>
<keyword evidence="3" id="KW-1185">Reference proteome</keyword>
<accession>A0AAV4UWS9</accession>
<dbReference type="AlphaFoldDB" id="A0AAV4UWS9"/>
<comment type="caution">
    <text evidence="2">The sequence shown here is derived from an EMBL/GenBank/DDBJ whole genome shotgun (WGS) entry which is preliminary data.</text>
</comment>